<dbReference type="PANTHER" id="PTHR24220:SF611">
    <property type="entry name" value="ATP-BINDING COMPONENT OF ABC TRANSPORTER-RELATED"/>
    <property type="match status" value="1"/>
</dbReference>
<proteinExistence type="predicted"/>
<dbReference type="EMBL" id="JAJEWP010000004">
    <property type="protein sequence ID" value="MCC2617278.1"/>
    <property type="molecule type" value="Genomic_DNA"/>
</dbReference>
<gene>
    <name evidence="5" type="ORF">LJ739_13575</name>
</gene>
<dbReference type="InterPro" id="IPR015854">
    <property type="entry name" value="ABC_transpr_LolD-like"/>
</dbReference>
<dbReference type="InterPro" id="IPR003593">
    <property type="entry name" value="AAA+_ATPase"/>
</dbReference>
<comment type="caution">
    <text evidence="5">The sequence shown here is derived from an EMBL/GenBank/DDBJ whole genome shotgun (WGS) entry which is preliminary data.</text>
</comment>
<dbReference type="PANTHER" id="PTHR24220">
    <property type="entry name" value="IMPORT ATP-BINDING PROTEIN"/>
    <property type="match status" value="1"/>
</dbReference>
<dbReference type="CDD" id="cd03255">
    <property type="entry name" value="ABC_MJ0796_LolCDE_FtsE"/>
    <property type="match status" value="1"/>
</dbReference>
<evidence type="ECO:0000256" key="3">
    <source>
        <dbReference type="ARBA" id="ARBA00022840"/>
    </source>
</evidence>
<accession>A0ABS8G9V3</accession>
<dbReference type="GO" id="GO:0005524">
    <property type="term" value="F:ATP binding"/>
    <property type="evidence" value="ECO:0007669"/>
    <property type="project" value="UniProtKB-KW"/>
</dbReference>
<evidence type="ECO:0000256" key="2">
    <source>
        <dbReference type="ARBA" id="ARBA00022741"/>
    </source>
</evidence>
<dbReference type="PROSITE" id="PS50893">
    <property type="entry name" value="ABC_TRANSPORTER_2"/>
    <property type="match status" value="1"/>
</dbReference>
<dbReference type="InterPro" id="IPR003439">
    <property type="entry name" value="ABC_transporter-like_ATP-bd"/>
</dbReference>
<dbReference type="Pfam" id="PF00005">
    <property type="entry name" value="ABC_tran"/>
    <property type="match status" value="1"/>
</dbReference>
<dbReference type="Proteomes" id="UP001520878">
    <property type="component" value="Unassembled WGS sequence"/>
</dbReference>
<reference evidence="5 6" key="1">
    <citation type="submission" date="2021-10" db="EMBL/GenBank/DDBJ databases">
        <title>Draft genome of Aestuariibacter halophilus JC2043.</title>
        <authorList>
            <person name="Emsley S.A."/>
            <person name="Pfannmuller K.M."/>
            <person name="Ushijima B."/>
            <person name="Saw J.H."/>
            <person name="Videau P."/>
        </authorList>
    </citation>
    <scope>NUCLEOTIDE SEQUENCE [LARGE SCALE GENOMIC DNA]</scope>
    <source>
        <strain evidence="5 6">JC2043</strain>
    </source>
</reference>
<feature type="domain" description="ABC transporter" evidence="4">
    <location>
        <begin position="9"/>
        <end position="231"/>
    </location>
</feature>
<organism evidence="5 6">
    <name type="scientific">Fluctibacter halophilus</name>
    <dbReference type="NCBI Taxonomy" id="226011"/>
    <lineage>
        <taxon>Bacteria</taxon>
        <taxon>Pseudomonadati</taxon>
        <taxon>Pseudomonadota</taxon>
        <taxon>Gammaproteobacteria</taxon>
        <taxon>Alteromonadales</taxon>
        <taxon>Alteromonadaceae</taxon>
        <taxon>Fluctibacter</taxon>
    </lineage>
</organism>
<dbReference type="SMART" id="SM00382">
    <property type="entry name" value="AAA"/>
    <property type="match status" value="1"/>
</dbReference>
<dbReference type="RefSeq" id="WP_229161305.1">
    <property type="nucleotide sequence ID" value="NZ_JAJEWP010000004.1"/>
</dbReference>
<keyword evidence="2" id="KW-0547">Nucleotide-binding</keyword>
<dbReference type="InterPro" id="IPR027417">
    <property type="entry name" value="P-loop_NTPase"/>
</dbReference>
<dbReference type="SUPFAM" id="SSF52540">
    <property type="entry name" value="P-loop containing nucleoside triphosphate hydrolases"/>
    <property type="match status" value="1"/>
</dbReference>
<evidence type="ECO:0000313" key="6">
    <source>
        <dbReference type="Proteomes" id="UP001520878"/>
    </source>
</evidence>
<protein>
    <submittedName>
        <fullName evidence="5">ABC transporter ATP-binding protein</fullName>
    </submittedName>
</protein>
<dbReference type="PROSITE" id="PS00211">
    <property type="entry name" value="ABC_TRANSPORTER_1"/>
    <property type="match status" value="1"/>
</dbReference>
<evidence type="ECO:0000313" key="5">
    <source>
        <dbReference type="EMBL" id="MCC2617278.1"/>
    </source>
</evidence>
<dbReference type="InterPro" id="IPR017871">
    <property type="entry name" value="ABC_transporter-like_CS"/>
</dbReference>
<name>A0ABS8G9V3_9ALTE</name>
<dbReference type="Gene3D" id="3.40.50.300">
    <property type="entry name" value="P-loop containing nucleotide triphosphate hydrolases"/>
    <property type="match status" value="1"/>
</dbReference>
<evidence type="ECO:0000259" key="4">
    <source>
        <dbReference type="PROSITE" id="PS50893"/>
    </source>
</evidence>
<keyword evidence="6" id="KW-1185">Reference proteome</keyword>
<sequence>MQRHDSAAVAVDRLVVRYPNTQRPVLDIPHWQVEHGQHVFLYGPSGSGKSTLLSVLAGILPASEGEVTVLGQPLGELSSRQCDRFRARHIGMVFQQHNLIPYLSVRDNVLLAAQFADQSRTETLSMLTHLCERMQLPAELQERPAMTLSVGQRQRVAIIRALINRPSLLIADEPTSALDEENRERFMGLLMETLQQQGASMVFVSHDHQLAGHFSQQLDLRTLNQVEYDHVD</sequence>
<keyword evidence="3 5" id="KW-0067">ATP-binding</keyword>
<keyword evidence="1" id="KW-0813">Transport</keyword>
<evidence type="ECO:0000256" key="1">
    <source>
        <dbReference type="ARBA" id="ARBA00022448"/>
    </source>
</evidence>
<dbReference type="InterPro" id="IPR017911">
    <property type="entry name" value="MacB-like_ATP-bd"/>
</dbReference>